<dbReference type="AlphaFoldDB" id="A0AAD5WJC2"/>
<gene>
    <name evidence="8" type="ORF">KIN20_034935</name>
</gene>
<comment type="caution">
    <text evidence="8">The sequence shown here is derived from an EMBL/GenBank/DDBJ whole genome shotgun (WGS) entry which is preliminary data.</text>
</comment>
<proteinExistence type="predicted"/>
<dbReference type="InterPro" id="IPR038217">
    <property type="entry name" value="MRG_C_sf"/>
</dbReference>
<evidence type="ECO:0000313" key="9">
    <source>
        <dbReference type="Proteomes" id="UP001196413"/>
    </source>
</evidence>
<dbReference type="PROSITE" id="PS51640">
    <property type="entry name" value="MRG"/>
    <property type="match status" value="1"/>
</dbReference>
<dbReference type="Gene3D" id="2.30.30.140">
    <property type="match status" value="1"/>
</dbReference>
<feature type="domain" description="MRG" evidence="7">
    <location>
        <begin position="118"/>
        <end position="313"/>
    </location>
</feature>
<evidence type="ECO:0000256" key="4">
    <source>
        <dbReference type="ARBA" id="ARBA00023163"/>
    </source>
</evidence>
<dbReference type="PANTHER" id="PTHR10880">
    <property type="entry name" value="MORTALITY FACTOR 4-LIKE PROTEIN"/>
    <property type="match status" value="1"/>
</dbReference>
<dbReference type="EMBL" id="JAHQIW010007173">
    <property type="protein sequence ID" value="KAJ1372709.1"/>
    <property type="molecule type" value="Genomic_DNA"/>
</dbReference>
<dbReference type="InterPro" id="IPR026541">
    <property type="entry name" value="MRG_dom"/>
</dbReference>
<protein>
    <recommendedName>
        <fullName evidence="7">MRG domain-containing protein</fullName>
    </recommendedName>
</protein>
<name>A0AAD5WJC2_PARTN</name>
<dbReference type="GO" id="GO:0005634">
    <property type="term" value="C:nucleus"/>
    <property type="evidence" value="ECO:0007669"/>
    <property type="project" value="UniProtKB-SubCell"/>
</dbReference>
<keyword evidence="3" id="KW-0805">Transcription regulation</keyword>
<dbReference type="Gene3D" id="1.10.274.30">
    <property type="entry name" value="MRG domain"/>
    <property type="match status" value="1"/>
</dbReference>
<evidence type="ECO:0000259" key="7">
    <source>
        <dbReference type="Pfam" id="PF05712"/>
    </source>
</evidence>
<evidence type="ECO:0000256" key="3">
    <source>
        <dbReference type="ARBA" id="ARBA00023015"/>
    </source>
</evidence>
<dbReference type="InterPro" id="IPR016197">
    <property type="entry name" value="Chromo-like_dom_sf"/>
</dbReference>
<keyword evidence="9" id="KW-1185">Reference proteome</keyword>
<keyword evidence="2" id="KW-0156">Chromatin regulator</keyword>
<comment type="subcellular location">
    <subcellularLocation>
        <location evidence="1">Nucleus</location>
    </subcellularLocation>
</comment>
<feature type="compositionally biased region" description="Basic and acidic residues" evidence="6">
    <location>
        <begin position="102"/>
        <end position="115"/>
    </location>
</feature>
<dbReference type="SUPFAM" id="SSF54160">
    <property type="entry name" value="Chromo domain-like"/>
    <property type="match status" value="1"/>
</dbReference>
<dbReference type="GO" id="GO:0006355">
    <property type="term" value="P:regulation of DNA-templated transcription"/>
    <property type="evidence" value="ECO:0007669"/>
    <property type="project" value="InterPro"/>
</dbReference>
<dbReference type="InterPro" id="IPR008676">
    <property type="entry name" value="MRG"/>
</dbReference>
<dbReference type="Proteomes" id="UP001196413">
    <property type="component" value="Unassembled WGS sequence"/>
</dbReference>
<organism evidence="8 9">
    <name type="scientific">Parelaphostrongylus tenuis</name>
    <name type="common">Meningeal worm</name>
    <dbReference type="NCBI Taxonomy" id="148309"/>
    <lineage>
        <taxon>Eukaryota</taxon>
        <taxon>Metazoa</taxon>
        <taxon>Ecdysozoa</taxon>
        <taxon>Nematoda</taxon>
        <taxon>Chromadorea</taxon>
        <taxon>Rhabditida</taxon>
        <taxon>Rhabditina</taxon>
        <taxon>Rhabditomorpha</taxon>
        <taxon>Strongyloidea</taxon>
        <taxon>Metastrongylidae</taxon>
        <taxon>Parelaphostrongylus</taxon>
    </lineage>
</organism>
<dbReference type="Pfam" id="PF05712">
    <property type="entry name" value="MRG"/>
    <property type="match status" value="1"/>
</dbReference>
<evidence type="ECO:0000256" key="2">
    <source>
        <dbReference type="ARBA" id="ARBA00022853"/>
    </source>
</evidence>
<dbReference type="GO" id="GO:0035267">
    <property type="term" value="C:NuA4 histone acetyltransferase complex"/>
    <property type="evidence" value="ECO:0007669"/>
    <property type="project" value="TreeGrafter"/>
</dbReference>
<evidence type="ECO:0000256" key="5">
    <source>
        <dbReference type="ARBA" id="ARBA00023242"/>
    </source>
</evidence>
<feature type="compositionally biased region" description="Low complexity" evidence="6">
    <location>
        <begin position="81"/>
        <end position="101"/>
    </location>
</feature>
<evidence type="ECO:0000256" key="6">
    <source>
        <dbReference type="SAM" id="MobiDB-lite"/>
    </source>
</evidence>
<evidence type="ECO:0000313" key="8">
    <source>
        <dbReference type="EMBL" id="KAJ1372709.1"/>
    </source>
</evidence>
<dbReference type="GO" id="GO:0006325">
    <property type="term" value="P:chromatin organization"/>
    <property type="evidence" value="ECO:0007669"/>
    <property type="project" value="UniProtKB-KW"/>
</dbReference>
<dbReference type="PANTHER" id="PTHR10880:SF48">
    <property type="entry name" value="MORTALITY FACTOR 4 LIKE 2"/>
    <property type="match status" value="1"/>
</dbReference>
<accession>A0AAD5WJC2</accession>
<reference evidence="8" key="1">
    <citation type="submission" date="2021-06" db="EMBL/GenBank/DDBJ databases">
        <title>Parelaphostrongylus tenuis whole genome reference sequence.</title>
        <authorList>
            <person name="Garwood T.J."/>
            <person name="Larsen P.A."/>
            <person name="Fountain-Jones N.M."/>
            <person name="Garbe J.R."/>
            <person name="Macchietto M.G."/>
            <person name="Kania S.A."/>
            <person name="Gerhold R.W."/>
            <person name="Richards J.E."/>
            <person name="Wolf T.M."/>
        </authorList>
    </citation>
    <scope>NUCLEOTIDE SEQUENCE</scope>
    <source>
        <strain evidence="8">MNPRO001-30</strain>
        <tissue evidence="8">Meninges</tissue>
    </source>
</reference>
<evidence type="ECO:0000256" key="1">
    <source>
        <dbReference type="ARBA" id="ARBA00004123"/>
    </source>
</evidence>
<sequence>MTEFCVSMETYTTKEKIVNISTDDEGRVFRVHYQGWHKRHDVDISESESKRLFLPYTEENLARTKVALHSAKRKRSSMSKTPSTASADTNSTTSSVNTVVPPRKEKTTSANPYHRDPSTIKFSLREILEKDHEAILQRRLLTKLPALYPIDVILHEFLASFQIDVTKRGDKITVSFNDNISSNRINDLVRSCQMITDYFNLLLGKVLLYSSERDQYQSELLRLRLSNLSDTDEAKNRPHLGSALLPDNSTPARHTSVYGFPHLLRLFDCLREKFEGMPTDAEPLLALKLMTSDLVKFLEENREKYFSVRRDYEPQE</sequence>
<keyword evidence="4" id="KW-0804">Transcription</keyword>
<feature type="region of interest" description="Disordered" evidence="6">
    <location>
        <begin position="68"/>
        <end position="115"/>
    </location>
</feature>
<keyword evidence="5" id="KW-0539">Nucleus</keyword>